<comment type="caution">
    <text evidence="1">The sequence shown here is derived from an EMBL/GenBank/DDBJ whole genome shotgun (WGS) entry which is preliminary data.</text>
</comment>
<reference evidence="1" key="1">
    <citation type="submission" date="2020-08" db="EMBL/GenBank/DDBJ databases">
        <title>Multicomponent nature underlies the extraordinary mechanical properties of spider dragline silk.</title>
        <authorList>
            <person name="Kono N."/>
            <person name="Nakamura H."/>
            <person name="Mori M."/>
            <person name="Yoshida Y."/>
            <person name="Ohtoshi R."/>
            <person name="Malay A.D."/>
            <person name="Moran D.A.P."/>
            <person name="Tomita M."/>
            <person name="Numata K."/>
            <person name="Arakawa K."/>
        </authorList>
    </citation>
    <scope>NUCLEOTIDE SEQUENCE</scope>
</reference>
<dbReference type="AlphaFoldDB" id="A0A8X6MAC0"/>
<evidence type="ECO:0000313" key="1">
    <source>
        <dbReference type="EMBL" id="GFS39081.1"/>
    </source>
</evidence>
<organism evidence="1 2">
    <name type="scientific">Nephila pilipes</name>
    <name type="common">Giant wood spider</name>
    <name type="synonym">Nephila maculata</name>
    <dbReference type="NCBI Taxonomy" id="299642"/>
    <lineage>
        <taxon>Eukaryota</taxon>
        <taxon>Metazoa</taxon>
        <taxon>Ecdysozoa</taxon>
        <taxon>Arthropoda</taxon>
        <taxon>Chelicerata</taxon>
        <taxon>Arachnida</taxon>
        <taxon>Araneae</taxon>
        <taxon>Araneomorphae</taxon>
        <taxon>Entelegynae</taxon>
        <taxon>Araneoidea</taxon>
        <taxon>Nephilidae</taxon>
        <taxon>Nephila</taxon>
    </lineage>
</organism>
<accession>A0A8X6MAC0</accession>
<protein>
    <submittedName>
        <fullName evidence="1">Uncharacterized protein</fullName>
    </submittedName>
</protein>
<proteinExistence type="predicted"/>
<name>A0A8X6MAC0_NEPPI</name>
<dbReference type="EMBL" id="BMAW01089301">
    <property type="protein sequence ID" value="GFS39081.1"/>
    <property type="molecule type" value="Genomic_DNA"/>
</dbReference>
<gene>
    <name evidence="1" type="ORF">NPIL_479481</name>
</gene>
<dbReference type="Proteomes" id="UP000887013">
    <property type="component" value="Unassembled WGS sequence"/>
</dbReference>
<sequence>MHFLISESCRGSVTVHITSSQITNSSKSKHHYTPRLELMARVIARLFSSMKQLCKLLHEDFFDMIPSTVPTWIHLSRTEWYCCHRISEKKIT</sequence>
<evidence type="ECO:0000313" key="2">
    <source>
        <dbReference type="Proteomes" id="UP000887013"/>
    </source>
</evidence>
<keyword evidence="2" id="KW-1185">Reference proteome</keyword>